<proteinExistence type="predicted"/>
<protein>
    <submittedName>
        <fullName evidence="1">Nuclear mRNA export protein Sac3p</fullName>
    </submittedName>
</protein>
<evidence type="ECO:0000313" key="1">
    <source>
        <dbReference type="EMBL" id="CAH6718312.1"/>
    </source>
</evidence>
<organism evidence="1 2">
    <name type="scientific">[Candida] jaroonii</name>
    <dbReference type="NCBI Taxonomy" id="467808"/>
    <lineage>
        <taxon>Eukaryota</taxon>
        <taxon>Fungi</taxon>
        <taxon>Dikarya</taxon>
        <taxon>Ascomycota</taxon>
        <taxon>Saccharomycotina</taxon>
        <taxon>Pichiomycetes</taxon>
        <taxon>Debaryomycetaceae</taxon>
        <taxon>Yamadazyma</taxon>
    </lineage>
</organism>
<reference evidence="1" key="1">
    <citation type="submission" date="2022-06" db="EMBL/GenBank/DDBJ databases">
        <authorList>
            <person name="Legras J.-L."/>
            <person name="Devillers H."/>
            <person name="Grondin C."/>
        </authorList>
    </citation>
    <scope>NUCLEOTIDE SEQUENCE</scope>
    <source>
        <strain evidence="1">CLIB 1444</strain>
    </source>
</reference>
<dbReference type="EMBL" id="CALSDN010000001">
    <property type="protein sequence ID" value="CAH6718312.1"/>
    <property type="molecule type" value="Genomic_DNA"/>
</dbReference>
<sequence>MSSFGNIEPFGFDKRSSQIPKTKPPNSQHDINSGNFNSNGNKNNNINRKRNFKSNTAPKRKDGSEFKGKKDDNRNKPNSRQSSGRFTKGNNFNQNHKPRNLSSNQPKNKVMITDNSRDSNNLFVNPEALGFYKKPAVRVKKPDAYKGQPRIIEPIPFVQDPWDKENQQKMLIMEQGSTDNQGLYEDFQKMREVERKKMEDLGLVDAENTRKDLNDAISFRGTCLDMCPTFERIRRALENNVKNLEKDPKTNRISREKAVKAFSRPAAGQPPPLPSDVRPPHILTDTLDYLIDKVLPKLPESHSFLWDRTRSIRQDFTYQNYFGPETIDCNEKIVRIHLVSLHIMAGTDHEYSQQQELEQFNKALQTLLEIYEDVRKRGGECPNEAEFRSYYLISHLRDSEVERQLKNLPQHILKDPLIELALKFRELASQNNIIERGYQNTVACANFFVRFFELVYSPETPFLLSCILETKFNEIRFYALKSMTRAYHTKDKPYDGERLTKMLGFDSKDKLFKFVEYYEVDVINGAVDLVNKEKLETKYKLSSLTDKPKLSQSYSPQLNSKINKPLAEFINSGNPNVIRLNKVKETKPEVATEAVKIIPPKPQTDDVKAGSFADFLSSSNVNSQGGFGFKATDQPKTIPSAQGKGFSIESMVNKSATDASSGGSTGFNFGSKPATDLADQPVFSFNSQPQPKSESPAISALVETKKPEIKLPQSQGFNFTPQTGIKESTPKFKFEAKPKEKPSVEDKQVVIPKPVEPPKIVEPPKPTIKRFVDHSKFEAANKLFTSELISSLIESELNRELPKLVKHENAQRERRRIITSLTGELYQAFLNEITHEASMEIYSESIYAKNLKRKAIGKIKSKAQNLVRNAELKSKKRKELNEINFGLKRVSSNTSNTSNTSISMTKRRKYDDSIDDIVNKRSEIEKLWKPLDLDKFIKTCWLSLNKLQQDKKYLDIKFLVVVENWKLNYSKWLNNKLGLKVNQTKSLYENIITTDKINMKITSLPGKEQLNKEFFQNTGLVMFECGLLEVGEFKDIKAKLKRDGLILNKILSMVRKYGYYKIQVMIVFWNITEEKISQTEMVQLLDFDKKDVLTHSIICDMSQDNINDTLIEGFNEIAHHFKHELSLRGKRKFEKSKSQEKKKINDDLMQKAETKILNKARLDKKYAYLNNHSFNRSMSNSMTTMNSSFNSTILDTNMSILGNFGNGIMEESTPFNSPKKVITTSTPQIGDSTLTNNFTKPKLPIKKPDKLKSLIELTSRIKDKYKN</sequence>
<keyword evidence="2" id="KW-1185">Reference proteome</keyword>
<evidence type="ECO:0000313" key="2">
    <source>
        <dbReference type="Proteomes" id="UP001152531"/>
    </source>
</evidence>
<name>A0ACA9Y0A0_9ASCO</name>
<accession>A0ACA9Y0A0</accession>
<comment type="caution">
    <text evidence="1">The sequence shown here is derived from an EMBL/GenBank/DDBJ whole genome shotgun (WGS) entry which is preliminary data.</text>
</comment>
<dbReference type="Proteomes" id="UP001152531">
    <property type="component" value="Unassembled WGS sequence"/>
</dbReference>
<gene>
    <name evidence="1" type="ORF">CLIB1444_01S03950</name>
</gene>